<gene>
    <name evidence="1" type="ORF">OS493_022740</name>
</gene>
<dbReference type="AlphaFoldDB" id="A0A9W9YAR6"/>
<dbReference type="OrthoDB" id="5964593at2759"/>
<proteinExistence type="predicted"/>
<dbReference type="EMBL" id="MU827793">
    <property type="protein sequence ID" value="KAJ7330217.1"/>
    <property type="molecule type" value="Genomic_DNA"/>
</dbReference>
<accession>A0A9W9YAR6</accession>
<sequence length="151" mass="16234">MSSEQVDNNAPGSKVIAAESVKPNRYEVYGNSEAGKLVNTNLKTSPSQKIAINSVGTVLGRQNPQEKGVTLHIKELAVPGKDNGSLNSVYTLQRPKSAVSAEPSNLCSLFGVSLNQPLKYSRNAVNIKDVMDNRRRSSCSDLTKTSKASKN</sequence>
<organism evidence="1 2">
    <name type="scientific">Desmophyllum pertusum</name>
    <dbReference type="NCBI Taxonomy" id="174260"/>
    <lineage>
        <taxon>Eukaryota</taxon>
        <taxon>Metazoa</taxon>
        <taxon>Cnidaria</taxon>
        <taxon>Anthozoa</taxon>
        <taxon>Hexacorallia</taxon>
        <taxon>Scleractinia</taxon>
        <taxon>Caryophylliina</taxon>
        <taxon>Caryophylliidae</taxon>
        <taxon>Desmophyllum</taxon>
    </lineage>
</organism>
<comment type="caution">
    <text evidence="1">The sequence shown here is derived from an EMBL/GenBank/DDBJ whole genome shotgun (WGS) entry which is preliminary data.</text>
</comment>
<evidence type="ECO:0000313" key="2">
    <source>
        <dbReference type="Proteomes" id="UP001163046"/>
    </source>
</evidence>
<reference evidence="1" key="1">
    <citation type="submission" date="2023-01" db="EMBL/GenBank/DDBJ databases">
        <title>Genome assembly of the deep-sea coral Lophelia pertusa.</title>
        <authorList>
            <person name="Herrera S."/>
            <person name="Cordes E."/>
        </authorList>
    </citation>
    <scope>NUCLEOTIDE SEQUENCE</scope>
    <source>
        <strain evidence="1">USNM1676648</strain>
        <tissue evidence="1">Polyp</tissue>
    </source>
</reference>
<keyword evidence="2" id="KW-1185">Reference proteome</keyword>
<name>A0A9W9YAR6_9CNID</name>
<evidence type="ECO:0000313" key="1">
    <source>
        <dbReference type="EMBL" id="KAJ7330217.1"/>
    </source>
</evidence>
<dbReference type="Proteomes" id="UP001163046">
    <property type="component" value="Unassembled WGS sequence"/>
</dbReference>
<protein>
    <submittedName>
        <fullName evidence="1">Uncharacterized protein</fullName>
    </submittedName>
</protein>